<comment type="caution">
    <text evidence="2">The sequence shown here is derived from an EMBL/GenBank/DDBJ whole genome shotgun (WGS) entry which is preliminary data.</text>
</comment>
<sequence length="96" mass="10957">MNLLIADILEYKGKIKQFASGNKNLILFLCFLFIPAKAGGIFIGLIHLSQYVTTTNKTIISLYLISIFLLAYVIFYSVQKPLFPLKYSTQIVLFHH</sequence>
<protein>
    <submittedName>
        <fullName evidence="2">Uncharacterized protein</fullName>
    </submittedName>
</protein>
<keyword evidence="3" id="KW-1185">Reference proteome</keyword>
<evidence type="ECO:0000256" key="1">
    <source>
        <dbReference type="SAM" id="Phobius"/>
    </source>
</evidence>
<feature type="transmembrane region" description="Helical" evidence="1">
    <location>
        <begin position="60"/>
        <end position="78"/>
    </location>
</feature>
<dbReference type="EMBL" id="MKGR01000001">
    <property type="protein sequence ID" value="OKP09064.1"/>
    <property type="molecule type" value="Genomic_DNA"/>
</dbReference>
<proteinExistence type="predicted"/>
<keyword evidence="1" id="KW-1133">Transmembrane helix</keyword>
<dbReference type="AlphaFoldDB" id="A0A1Q5U9B5"/>
<organism evidence="2 3">
    <name type="scientific">Xenorhabdus thuongxuanensis</name>
    <dbReference type="NCBI Taxonomy" id="1873484"/>
    <lineage>
        <taxon>Bacteria</taxon>
        <taxon>Pseudomonadati</taxon>
        <taxon>Pseudomonadota</taxon>
        <taxon>Gammaproteobacteria</taxon>
        <taxon>Enterobacterales</taxon>
        <taxon>Morganellaceae</taxon>
        <taxon>Xenorhabdus</taxon>
    </lineage>
</organism>
<evidence type="ECO:0000313" key="3">
    <source>
        <dbReference type="Proteomes" id="UP000186277"/>
    </source>
</evidence>
<keyword evidence="1" id="KW-0472">Membrane</keyword>
<evidence type="ECO:0000313" key="2">
    <source>
        <dbReference type="EMBL" id="OKP09064.1"/>
    </source>
</evidence>
<gene>
    <name evidence="2" type="ORF">Xentx_00150</name>
</gene>
<feature type="transmembrane region" description="Helical" evidence="1">
    <location>
        <begin position="25"/>
        <end position="48"/>
    </location>
</feature>
<reference evidence="2 3" key="1">
    <citation type="submission" date="2016-09" db="EMBL/GenBank/DDBJ databases">
        <title>Xenorhabdus thuongxuanensis sp. nov. and Xenorhabdus eapokensis sp. nov., isolated from Steinernema species.</title>
        <authorList>
            <person name="Kaempfer P."/>
            <person name="Tobias N.J."/>
            <person name="Phan Ke L."/>
            <person name="Bode H.B."/>
            <person name="Glaeser S.P."/>
        </authorList>
    </citation>
    <scope>NUCLEOTIDE SEQUENCE [LARGE SCALE GENOMIC DNA]</scope>
    <source>
        <strain evidence="2 3">30TX1</strain>
    </source>
</reference>
<dbReference type="RefSeq" id="WP_074018356.1">
    <property type="nucleotide sequence ID" value="NZ_CAWMWP010000001.1"/>
</dbReference>
<name>A0A1Q5U9B5_9GAMM</name>
<accession>A0A1Q5U9B5</accession>
<keyword evidence="1" id="KW-0812">Transmembrane</keyword>
<dbReference type="OrthoDB" id="6453304at2"/>
<dbReference type="Proteomes" id="UP000186277">
    <property type="component" value="Unassembled WGS sequence"/>
</dbReference>